<feature type="compositionally biased region" description="Polar residues" evidence="1">
    <location>
        <begin position="66"/>
        <end position="83"/>
    </location>
</feature>
<sequence length="226" mass="23781">MTRLIKIMAASITLAGLLALTACGTSGPNAANSASTPVPTNTSDAVETSPAPTPTPSESQPAPTEISSKPPAQSNNGTSSSTAVKKQLEELLALAKLGQVPGIKFRAHVDLIDAVTEAWGKSDVTESAGKGIYATYSKKNAVIGFNKGSKIFDVRSSAPELRKLTLKQIEQTLGKPEGQTVNGDDNIYLYNVNKSFQLKFIIPKSTGKVHHISVFSPKDSKNLMAG</sequence>
<evidence type="ECO:0000313" key="4">
    <source>
        <dbReference type="Proteomes" id="UP000256869"/>
    </source>
</evidence>
<evidence type="ECO:0000313" key="3">
    <source>
        <dbReference type="EMBL" id="RED64793.1"/>
    </source>
</evidence>
<keyword evidence="4" id="KW-1185">Reference proteome</keyword>
<protein>
    <submittedName>
        <fullName evidence="3">Uncharacterized protein DUF4309</fullName>
    </submittedName>
</protein>
<comment type="caution">
    <text evidence="3">The sequence shown here is derived from an EMBL/GenBank/DDBJ whole genome shotgun (WGS) entry which is preliminary data.</text>
</comment>
<feature type="signal peptide" evidence="2">
    <location>
        <begin position="1"/>
        <end position="30"/>
    </location>
</feature>
<name>A0A3D9ISM4_9BACL</name>
<dbReference type="Proteomes" id="UP000256869">
    <property type="component" value="Unassembled WGS sequence"/>
</dbReference>
<keyword evidence="2" id="KW-0732">Signal</keyword>
<dbReference type="PROSITE" id="PS51257">
    <property type="entry name" value="PROKAR_LIPOPROTEIN"/>
    <property type="match status" value="1"/>
</dbReference>
<evidence type="ECO:0000256" key="2">
    <source>
        <dbReference type="SAM" id="SignalP"/>
    </source>
</evidence>
<evidence type="ECO:0000256" key="1">
    <source>
        <dbReference type="SAM" id="MobiDB-lite"/>
    </source>
</evidence>
<dbReference type="AlphaFoldDB" id="A0A3D9ISM4"/>
<feature type="compositionally biased region" description="Polar residues" evidence="1">
    <location>
        <begin position="28"/>
        <end position="44"/>
    </location>
</feature>
<feature type="chain" id="PRO_5039650398" evidence="2">
    <location>
        <begin position="31"/>
        <end position="226"/>
    </location>
</feature>
<dbReference type="Pfam" id="PF14172">
    <property type="entry name" value="DUF4309"/>
    <property type="match status" value="1"/>
</dbReference>
<feature type="region of interest" description="Disordered" evidence="1">
    <location>
        <begin position="28"/>
        <end position="83"/>
    </location>
</feature>
<reference evidence="3 4" key="1">
    <citation type="submission" date="2018-07" db="EMBL/GenBank/DDBJ databases">
        <title>Genomic Encyclopedia of Type Strains, Phase III (KMG-III): the genomes of soil and plant-associated and newly described type strains.</title>
        <authorList>
            <person name="Whitman W."/>
        </authorList>
    </citation>
    <scope>NUCLEOTIDE SEQUENCE [LARGE SCALE GENOMIC DNA]</scope>
    <source>
        <strain evidence="3 4">CECT 8236</strain>
    </source>
</reference>
<dbReference type="RefSeq" id="WP_115991557.1">
    <property type="nucleotide sequence ID" value="NZ_QRDY01000002.1"/>
</dbReference>
<feature type="compositionally biased region" description="Low complexity" evidence="1">
    <location>
        <begin position="45"/>
        <end position="65"/>
    </location>
</feature>
<gene>
    <name evidence="3" type="ORF">DFP95_102214</name>
</gene>
<dbReference type="InterPro" id="IPR025453">
    <property type="entry name" value="DUF4309"/>
</dbReference>
<dbReference type="EMBL" id="QRDY01000002">
    <property type="protein sequence ID" value="RED64793.1"/>
    <property type="molecule type" value="Genomic_DNA"/>
</dbReference>
<accession>A0A3D9ISM4</accession>
<dbReference type="OrthoDB" id="9790935at2"/>
<organism evidence="3 4">
    <name type="scientific">Cohnella lupini</name>
    <dbReference type="NCBI Taxonomy" id="1294267"/>
    <lineage>
        <taxon>Bacteria</taxon>
        <taxon>Bacillati</taxon>
        <taxon>Bacillota</taxon>
        <taxon>Bacilli</taxon>
        <taxon>Bacillales</taxon>
        <taxon>Paenibacillaceae</taxon>
        <taxon>Cohnella</taxon>
    </lineage>
</organism>
<proteinExistence type="predicted"/>